<proteinExistence type="inferred from homology"/>
<evidence type="ECO:0000256" key="5">
    <source>
        <dbReference type="ARBA" id="ARBA00022691"/>
    </source>
</evidence>
<dbReference type="Gene3D" id="1.20.920.10">
    <property type="entry name" value="Bromodomain-like"/>
    <property type="match status" value="1"/>
</dbReference>
<dbReference type="InterPro" id="IPR047219">
    <property type="entry name" value="KMT2A_2B_SET"/>
</dbReference>
<feature type="region of interest" description="Disordered" evidence="22">
    <location>
        <begin position="1"/>
        <end position="20"/>
    </location>
</feature>
<evidence type="ECO:0000256" key="19">
    <source>
        <dbReference type="PIRSR" id="PIRSR010354-50"/>
    </source>
</evidence>
<dbReference type="EC" id="2.1.1.355" evidence="2"/>
<feature type="compositionally biased region" description="Low complexity" evidence="22">
    <location>
        <begin position="128"/>
        <end position="137"/>
    </location>
</feature>
<keyword evidence="8 21" id="KW-0863">Zinc-finger</keyword>
<feature type="region of interest" description="Disordered" evidence="22">
    <location>
        <begin position="29"/>
        <end position="214"/>
    </location>
</feature>
<dbReference type="SMART" id="SM00249">
    <property type="entry name" value="PHD"/>
    <property type="match status" value="4"/>
</dbReference>
<feature type="domain" description="PHD-type" evidence="27">
    <location>
        <begin position="1699"/>
        <end position="1807"/>
    </location>
</feature>
<feature type="binding site" evidence="20">
    <location>
        <position position="3855"/>
    </location>
    <ligand>
        <name>Zn(2+)</name>
        <dbReference type="ChEBI" id="CHEBI:29105"/>
    </ligand>
</feature>
<dbReference type="PANTHER" id="PTHR45838">
    <property type="entry name" value="HISTONE-LYSINE-N-METHYLTRANSFERASE 2 KMT2 FAMILY MEMBER"/>
    <property type="match status" value="1"/>
</dbReference>
<evidence type="ECO:0000256" key="12">
    <source>
        <dbReference type="ARBA" id="ARBA00023117"/>
    </source>
</evidence>
<dbReference type="Pfam" id="PF05964">
    <property type="entry name" value="FYRN"/>
    <property type="match status" value="1"/>
</dbReference>
<evidence type="ECO:0000256" key="4">
    <source>
        <dbReference type="ARBA" id="ARBA00022679"/>
    </source>
</evidence>
<dbReference type="InterPro" id="IPR036427">
    <property type="entry name" value="Bromodomain-like_sf"/>
</dbReference>
<dbReference type="PIRSF" id="PIRSF010354">
    <property type="entry name" value="Methyltransferase_trithorax"/>
    <property type="match status" value="1"/>
</dbReference>
<accession>A0A6J2T858</accession>
<feature type="region of interest" description="Disordered" evidence="22">
    <location>
        <begin position="474"/>
        <end position="562"/>
    </location>
</feature>
<feature type="region of interest" description="Disordered" evidence="22">
    <location>
        <begin position="2280"/>
        <end position="2301"/>
    </location>
</feature>
<dbReference type="GO" id="GO:0042800">
    <property type="term" value="F:histone H3K4 methyltransferase activity"/>
    <property type="evidence" value="ECO:0007669"/>
    <property type="project" value="UniProtKB-UniRule"/>
</dbReference>
<evidence type="ECO:0000256" key="22">
    <source>
        <dbReference type="SAM" id="MobiDB-lite"/>
    </source>
</evidence>
<dbReference type="InterPro" id="IPR046341">
    <property type="entry name" value="SET_dom_sf"/>
</dbReference>
<dbReference type="Proteomes" id="UP000504634">
    <property type="component" value="Unplaced"/>
</dbReference>
<comment type="subcellular location">
    <subcellularLocation>
        <location evidence="1 18">Nucleus</location>
    </subcellularLocation>
</comment>
<keyword evidence="10 18" id="KW-0156">Chromatin regulator</keyword>
<dbReference type="GO" id="GO:0140949">
    <property type="term" value="F:histone H3K9 trimethyltransferase activity"/>
    <property type="evidence" value="ECO:0007669"/>
    <property type="project" value="UniProtKB-EC"/>
</dbReference>
<feature type="region of interest" description="Disordered" evidence="22">
    <location>
        <begin position="3484"/>
        <end position="3517"/>
    </location>
</feature>
<dbReference type="PROSITE" id="PS51030">
    <property type="entry name" value="NUCLEAR_REC_DBD_2"/>
    <property type="match status" value="1"/>
</dbReference>
<evidence type="ECO:0000256" key="3">
    <source>
        <dbReference type="ARBA" id="ARBA00022603"/>
    </source>
</evidence>
<protein>
    <recommendedName>
        <fullName evidence="17">Histone-lysine N-methyltransferase trithorax</fullName>
        <ecNumber evidence="2">2.1.1.355</ecNumber>
    </recommendedName>
</protein>
<dbReference type="PROSITE" id="PS50280">
    <property type="entry name" value="SET"/>
    <property type="match status" value="1"/>
</dbReference>
<dbReference type="CDD" id="cd15489">
    <property type="entry name" value="PHD_SF"/>
    <property type="match status" value="1"/>
</dbReference>
<feature type="compositionally biased region" description="Gly residues" evidence="22">
    <location>
        <begin position="96"/>
        <end position="112"/>
    </location>
</feature>
<keyword evidence="9 20" id="KW-0862">Zinc</keyword>
<dbReference type="FunFam" id="3.30.40.10:FF:000002">
    <property type="entry name" value="Histone-lysine N-methyltransferase"/>
    <property type="match status" value="1"/>
</dbReference>
<evidence type="ECO:0000256" key="6">
    <source>
        <dbReference type="ARBA" id="ARBA00022723"/>
    </source>
</evidence>
<dbReference type="InterPro" id="IPR016569">
    <property type="entry name" value="MeTrfase_trithorax"/>
</dbReference>
<evidence type="ECO:0000256" key="18">
    <source>
        <dbReference type="PIRNR" id="PIRNR010354"/>
    </source>
</evidence>
<feature type="compositionally biased region" description="Low complexity" evidence="22">
    <location>
        <begin position="3498"/>
        <end position="3507"/>
    </location>
</feature>
<evidence type="ECO:0000256" key="10">
    <source>
        <dbReference type="ARBA" id="ARBA00022853"/>
    </source>
</evidence>
<keyword evidence="13" id="KW-0238">DNA-binding</keyword>
<feature type="region of interest" description="Disordered" evidence="22">
    <location>
        <begin position="2041"/>
        <end position="2064"/>
    </location>
</feature>
<evidence type="ECO:0000259" key="24">
    <source>
        <dbReference type="PROSITE" id="PS50280"/>
    </source>
</evidence>
<dbReference type="SMART" id="SM00508">
    <property type="entry name" value="PostSET"/>
    <property type="match status" value="1"/>
</dbReference>
<dbReference type="GO" id="GO:0035097">
    <property type="term" value="C:histone methyltransferase complex"/>
    <property type="evidence" value="ECO:0007669"/>
    <property type="project" value="InterPro"/>
</dbReference>
<dbReference type="Gene3D" id="2.170.270.10">
    <property type="entry name" value="SET domain"/>
    <property type="match status" value="1"/>
</dbReference>
<feature type="compositionally biased region" description="Low complexity" evidence="22">
    <location>
        <begin position="71"/>
        <end position="95"/>
    </location>
</feature>
<feature type="binding site" evidence="20">
    <location>
        <position position="3862"/>
    </location>
    <ligand>
        <name>Zn(2+)</name>
        <dbReference type="ChEBI" id="CHEBI:29105"/>
    </ligand>
</feature>
<gene>
    <name evidence="29" type="primary">LOC115621574</name>
</gene>
<evidence type="ECO:0000256" key="17">
    <source>
        <dbReference type="ARBA" id="ARBA00071661"/>
    </source>
</evidence>
<dbReference type="SMART" id="SM00542">
    <property type="entry name" value="FYRC"/>
    <property type="match status" value="1"/>
</dbReference>
<feature type="binding site" evidence="19">
    <location>
        <position position="3741"/>
    </location>
    <ligand>
        <name>S-adenosyl-L-methionine</name>
        <dbReference type="ChEBI" id="CHEBI:59789"/>
    </ligand>
</feature>
<evidence type="ECO:0000259" key="25">
    <source>
        <dbReference type="PROSITE" id="PS50868"/>
    </source>
</evidence>
<evidence type="ECO:0000256" key="8">
    <source>
        <dbReference type="ARBA" id="ARBA00022771"/>
    </source>
</evidence>
<dbReference type="FunFam" id="3.30.40.10:FF:000471">
    <property type="entry name" value="Histone-lysine N-methyltransferase trithorax"/>
    <property type="match status" value="1"/>
</dbReference>
<dbReference type="CDD" id="cd15506">
    <property type="entry name" value="PHD1_KMT2A_like"/>
    <property type="match status" value="1"/>
</dbReference>
<dbReference type="InterPro" id="IPR003616">
    <property type="entry name" value="Post-SET_dom"/>
</dbReference>
<feature type="compositionally biased region" description="Polar residues" evidence="22">
    <location>
        <begin position="914"/>
        <end position="928"/>
    </location>
</feature>
<evidence type="ECO:0000313" key="28">
    <source>
        <dbReference type="Proteomes" id="UP000504634"/>
    </source>
</evidence>
<dbReference type="SUPFAM" id="SSF82199">
    <property type="entry name" value="SET domain"/>
    <property type="match status" value="1"/>
</dbReference>
<dbReference type="PROSITE" id="PS51805">
    <property type="entry name" value="EPHD"/>
    <property type="match status" value="1"/>
</dbReference>
<dbReference type="GO" id="GO:0001654">
    <property type="term" value="P:eye development"/>
    <property type="evidence" value="ECO:0007669"/>
    <property type="project" value="UniProtKB-ARBA"/>
</dbReference>
<dbReference type="InterPro" id="IPR013083">
    <property type="entry name" value="Znf_RING/FYVE/PHD"/>
</dbReference>
<dbReference type="Pfam" id="PF00856">
    <property type="entry name" value="SET"/>
    <property type="match status" value="1"/>
</dbReference>
<feature type="compositionally biased region" description="Low complexity" evidence="22">
    <location>
        <begin position="165"/>
        <end position="174"/>
    </location>
</feature>
<dbReference type="PROSITE" id="PS51543">
    <property type="entry name" value="FYRC"/>
    <property type="match status" value="1"/>
</dbReference>
<feature type="compositionally biased region" description="Acidic residues" evidence="22">
    <location>
        <begin position="3355"/>
        <end position="3365"/>
    </location>
</feature>
<feature type="binding site" evidence="20">
    <location>
        <position position="3857"/>
    </location>
    <ligand>
        <name>Zn(2+)</name>
        <dbReference type="ChEBI" id="CHEBI:29105"/>
    </ligand>
</feature>
<evidence type="ECO:0000256" key="1">
    <source>
        <dbReference type="ARBA" id="ARBA00004123"/>
    </source>
</evidence>
<feature type="compositionally biased region" description="Polar residues" evidence="22">
    <location>
        <begin position="981"/>
        <end position="1004"/>
    </location>
</feature>
<dbReference type="GO" id="GO:0043565">
    <property type="term" value="F:sequence-specific DNA binding"/>
    <property type="evidence" value="ECO:0007669"/>
    <property type="project" value="InterPro"/>
</dbReference>
<keyword evidence="11 18" id="KW-0805">Transcription regulation</keyword>
<dbReference type="Pfam" id="PF00628">
    <property type="entry name" value="PHD"/>
    <property type="match status" value="1"/>
</dbReference>
<evidence type="ECO:0000256" key="9">
    <source>
        <dbReference type="ARBA" id="ARBA00022833"/>
    </source>
</evidence>
<comment type="similarity">
    <text evidence="18">Belongs to the class V-like SAM-binding methyltransferase superfamily. Histone-lysine methyltransferase family. TRX/MLL subfamily.</text>
</comment>
<dbReference type="Pfam" id="PF05965">
    <property type="entry name" value="FYRC"/>
    <property type="match status" value="1"/>
</dbReference>
<feature type="compositionally biased region" description="Polar residues" evidence="22">
    <location>
        <begin position="2042"/>
        <end position="2064"/>
    </location>
</feature>
<dbReference type="InterPro" id="IPR011011">
    <property type="entry name" value="Znf_FYVE_PHD"/>
</dbReference>
<keyword evidence="4 18" id="KW-0808">Transferase</keyword>
<feature type="compositionally biased region" description="Basic and acidic residues" evidence="22">
    <location>
        <begin position="540"/>
        <end position="561"/>
    </location>
</feature>
<feature type="binding site" evidence="19">
    <location>
        <begin position="3806"/>
        <end position="3807"/>
    </location>
    <ligand>
        <name>S-adenosyl-L-methionine</name>
        <dbReference type="ChEBI" id="CHEBI:59789"/>
    </ligand>
</feature>
<dbReference type="CTD" id="41737"/>
<feature type="compositionally biased region" description="Polar residues" evidence="22">
    <location>
        <begin position="139"/>
        <end position="148"/>
    </location>
</feature>
<dbReference type="GO" id="GO:0008270">
    <property type="term" value="F:zinc ion binding"/>
    <property type="evidence" value="ECO:0007669"/>
    <property type="project" value="UniProtKB-KW"/>
</dbReference>
<feature type="compositionally biased region" description="Low complexity" evidence="22">
    <location>
        <begin position="2282"/>
        <end position="2301"/>
    </location>
</feature>
<dbReference type="SMART" id="SM00541">
    <property type="entry name" value="FYRN"/>
    <property type="match status" value="1"/>
</dbReference>
<dbReference type="PANTHER" id="PTHR45838:SF4">
    <property type="entry name" value="HISTONE-LYSINE N-METHYLTRANSFERASE TRITHORAX"/>
    <property type="match status" value="1"/>
</dbReference>
<dbReference type="PROSITE" id="PS50868">
    <property type="entry name" value="POST_SET"/>
    <property type="match status" value="1"/>
</dbReference>
<keyword evidence="16 18" id="KW-0539">Nucleus</keyword>
<feature type="compositionally biased region" description="Acidic residues" evidence="22">
    <location>
        <begin position="181"/>
        <end position="194"/>
    </location>
</feature>
<sequence length="3867" mass="416950">MGRSKFPGKPSKSINRKRISVLQLEDEATAGTAATAAAAAAAEQQQQSEQSASSASHEKGNNCDNDDDDNAPNGAIAASGNGASSTTATATCSGNGNTGSSGGGGSTNGGAVNGANCSNDNGSHNRSATTAATTPTPSGDINTVSEVTPTAPKECKRNDGKQQASNNSNNNNNSDVLERDNNDEDEPDDDDDTDADSRSEKLASNTTLGGAGAFMPGTLVSALQRARKGGNKKFKNLNLARAEVMLPSTSKLKQQQLQLNCPSSSPTSTLSSTTTTTATTATATSPSASVTSSGPAAGLLANPFAAIESKVVEASEDVAMPQKSSEMPSEAATTVGNSASATATASGGSNPNGSNAAATTSTGASTATKQKKTVTFKNILETSDDKSAVRRFYNPDNHMPLVSIMKKESMNRPLSYSRSSECIVRPSILSKILNNNSNIDKLNSLKFRSSHATTSTLEPGSSKSVFGTALSRAFGAPTEDEGTDPGTITFRLSKPDSDDEASDDDDMDDDEDDEDTDDNMEDNDEAASEKSSETMPSLNEESHEKTAKNGEEKQLVVDKHFVLPKRSTRSSRIIKPNKRLLEDGSISKKNTNDTNVKPKPKNYFGLSNFNTEPSSHSLSLKTGKDAFSSFGNMKLNSSSVLWEPRLQFQNDKNVPFASAKSMLTAAALSPTSSAITPANSMTFGLLTSASAATSPVCAVCSAAINSKDAPQSRKFGVTACEVCRKFISKMTKKSISAHTGSSSTATQQLQCKGSEDGICSVHSLKNQAKNFKKLYKERCTACWLKKCLVVFQLPAGHKSRLGAILPANMLKQVEKCDSVQKDDKSMELLSPTGSLRFSVAPMSSSPSTTGTTIKWKSNADTAVNSIKANPLAENNLTFGSTPLLRPAILEKPLFLKTGDLNSNSKKIEDKETESATASLSPSESVGSHKSTRKSKQDKLEKEKSKDAVDSEKPLSPTTKKATVTSESLSAQDHSKEEQLLQVASDQTSTGTMPASQTTPNSSSAALPTITEHVEGAVAPLADTLKRQRIDLKGPRVKHVCRSASIVLGQPLATFGEEEEALAPEPDQVPSAELPKPVATQIITDENDNCATCKVLPSTATTEGNSQTKTVTTSTELKSTKSNITESKKDIAPTKLTGKITTRNSAAGGTSNGNALIVSSKKHMRQSNIGNICESSSGGAGAAQLVAGQGRRSGLPKDSCRLALISIDFWENYDPAEVCQTGFGLIVTETVAQRALCFLCGSTGLDPLIFCACCCEPYHQYCVLDEYNIKHTSFDDTLMNSLLDTSVTTTSAAATQLNCSTAAQLNQLTNRLNWLCPRCTVCYTCNMSSGSKVKCQKCQKNYHTTCLGTSKRLLGADRPLICVNCLKCKSCSTTKVSKFVGNLPMCTSCFKLRKKGNYCPICQKCYDDNDFDLKMMECGDCNQWVHSKCEGLSDEQYNLLSTLPESIEFICKKCARRNESSRNKAEEWRQAVMEEFKASLFSVLKLLSKSRQACALLKLSPRKKVRCTCGASSGGGGNGKMQRKALLFNSSDNGLGSDGESQNSDDVYEFKDQPMQSLVSSNAAIKSSRLPCTCTQSYNQSQAFSLVDIKQKISSNAYVSLAEFNYDMSNVIQQGNCDELDIAYKELLSEQFPWFQNETKACTDALEEDMFESCSYNTLNDEVDESPAPYAEHTAEVQGVLDLPADVDEVGCALKTRIDTRVCLFCRKTGEGLSNEEARLLYCGHDCWVHTNCAMWSAEVFEEIDGSLQNVHSAVSRGRMIKCTVCGNRGATVGCNVKSCGEHYHYPCARSIDCAFLTDKSMYCPTHAKNALKANGSPNVTFESNFEVSRPVYVELDRKRKKLIEPAKVQFHIGSLEVRQLGSIVPRFSDSFEAIVPVNFLCSRLYWSSKEPWKIVEYTVRTTIQNSFSTLTTLDAGRNFTVDHSNPNSSMVQLGLAQIARWQNSLARSDLLDVDWSASAAELSKLLPDYLVHSQNSYVASDENTEEEPQNNADLLPPEIKDAIFEDLPHELLDGISMLDIFMYEDLGDAKTELFAMNEQSKDGVNSSAPTQAPATVGVSSSSSNVQICDEDTGTSNSFGKQLELTNSWPASNPVEDAMLSSVRTTSQAKQRNKTVGAIPNASDVLKKPGAAHTRAWPKLDGSSVAAIKRRKLSRGLAEGMLLSLNHQRSKKEMATVAGVSRRQSICGGELAAESSAVRSKSFTWSAATRYFDNGEKREETSKIKIMQMDGVDDSITEFRIISSDGHMAAAQFTGQVKCERCQCTYRNYDSFQRHLHNCEPMSTSESDSETTSHSSQTTTQNATHLTADSLNELQKQAVAAATLTSANGLPYLQPTFPQVQNLATLGQFGVQGLQGIQGLQNLQLQPQSLGNGFFLSQANPNHTQASAATNSNDELQLYASSLQSLAANLGGGFTLTQPTVSAQAQPQLIAVSTNPDGTHQFIQLPQTTNAAPQLLQAAPTATYQTLQATNSDKKIVLPVTGKPLKTVATKAAQQATAAAKQKQLKAHGVKPIQAKLMAPATVANQSHNPTPITVLSSTGGGTNGTTTTQLLGQNLLQPQLLFQTNTSQAQQAAPSLLLPQTQAQNIISFVTSDGSQNQQLQYISIPTTGDFKPQQQTQTPTFLTAATAGTATNANQLLQGATFLQTDASGNLMLTTAQTPSGLQMLAPLQTQPQVIGTLIQPQTLQLATTNSDGSQNTGAQQPLIIGGTTATSATGLDFGATGPQVILATQPMYYGLETIVQNTVMSSQQFVSTAMPGVLSQNASFSATTTQVFQASKIEPIVDIPAGYVVLNNAVDTGNGAGSFLNATSVLQQNQPQVDEATAQLLQNASYQFQQQHTTPTSTASPSMEYVGGTTTPLVVTAKIPPVAQVKRNVNVHATTKGTPVSGMSKVQPQQQVINKVLPTTIATQQQQQIQKMSQSGNLKSMSQFQRQQMADLKSKANGGNVMGNQQQIGSTCGAPPSIASKPLQKKTNLIRPIHKVEVKPKIMKPAGANTNSNNGQVKLPATTLHHQQQLQPHQQQVPKVGAHIAGNNTVAAVHRLQQQQQQQQQQLLSASHAQHQLQSTPQPLTTINMGNTHAAEPQTTQFVVTQSQQQCLELEQQQNQMSELLTCNGNTSSNTIISNRLQHFTSNTLPTNVVNPLQQQQPTLATTSVTTSTTQQSITINSRPTNRVLPMQQRQEPAPLPNDPVVQSPTPPKIVEQMAAAGSTNFTSTQKVVSKCYAQLEQKSPVYETELKSPGTVNNLVATTTVTTMLAQSQQESSFNELIYEKQRPEQADKQKHEDLMLMEASESEAQIEAVDNGFNLNANDNCLLDKHGYHVESAVAMDTDDQYMNNNEQQELKDDGIEQCNGGEAEDEDDDDDDFSLKMATSACNDHEMSDSEEPAVKEKISKILDNLTNDDCADSIATTTTVEAGAELQHNAGYQQMVEDVLATTATAAETGESFEATPEETAAVEAAASYINEMAEAHELELKKLQHELKKPKPDAAQELTPQSPAVEVATAAPPQQPPPMREPKKISGPHLLYEIQSEDGFTYKSTSIAEIWEKVFEAVQVARRAHGLAPLPEGPLADMSGVQMIGLKTNALKYLIEQLPGVEKCGKYTPKYHKRNGNVSTSSGLINGSGVGVTGSSVNGAGIASVHNVGDTHALLDYGSDQDDLQENAFDCARCEPYSSRSEYDMFSWLASRHRKQPIQVFVQPSDNELVPRRGTGSNLPMAMKYRTLKETYKDYVGVFRSHIHGRGLYCTKDIEAGEMVIEYAGELIRSTLTDKRERYYDSRGIGCYMFKIDDNLVVDATMRGNAARFINHSCEPNCYSKVVDILGHKHIIIFALRRIVQGEELTYDYKFPFEDEKIPCSCGSKRCRKYLN</sequence>
<evidence type="ECO:0000256" key="16">
    <source>
        <dbReference type="ARBA" id="ARBA00023242"/>
    </source>
</evidence>
<dbReference type="InterPro" id="IPR001965">
    <property type="entry name" value="Znf_PHD"/>
</dbReference>
<feature type="binding site" evidence="20">
    <location>
        <position position="3809"/>
    </location>
    <ligand>
        <name>Zn(2+)</name>
        <dbReference type="ChEBI" id="CHEBI:29105"/>
    </ligand>
</feature>
<reference evidence="29" key="1">
    <citation type="submission" date="2025-08" db="UniProtKB">
        <authorList>
            <consortium name="RefSeq"/>
        </authorList>
    </citation>
    <scope>IDENTIFICATION</scope>
    <source>
        <strain evidence="29">11010-0011.00</strain>
        <tissue evidence="29">Whole body</tissue>
    </source>
</reference>
<dbReference type="GO" id="GO:0003700">
    <property type="term" value="F:DNA-binding transcription factor activity"/>
    <property type="evidence" value="ECO:0007669"/>
    <property type="project" value="InterPro"/>
</dbReference>
<evidence type="ECO:0000313" key="29">
    <source>
        <dbReference type="RefSeq" id="XP_030371122.1"/>
    </source>
</evidence>
<feature type="domain" description="SET" evidence="24">
    <location>
        <begin position="3729"/>
        <end position="3845"/>
    </location>
</feature>
<dbReference type="GO" id="GO:0005700">
    <property type="term" value="C:polytene chromosome"/>
    <property type="evidence" value="ECO:0007669"/>
    <property type="project" value="UniProtKB-ARBA"/>
</dbReference>
<evidence type="ECO:0000259" key="27">
    <source>
        <dbReference type="PROSITE" id="PS51805"/>
    </source>
</evidence>
<feature type="compositionally biased region" description="Basic and acidic residues" evidence="22">
    <location>
        <begin position="934"/>
        <end position="952"/>
    </location>
</feature>
<dbReference type="PROSITE" id="PS50016">
    <property type="entry name" value="ZF_PHD_2"/>
    <property type="match status" value="2"/>
</dbReference>
<feature type="region of interest" description="Disordered" evidence="22">
    <location>
        <begin position="899"/>
        <end position="1004"/>
    </location>
</feature>
<evidence type="ECO:0000256" key="11">
    <source>
        <dbReference type="ARBA" id="ARBA00023015"/>
    </source>
</evidence>
<feature type="compositionally biased region" description="Low complexity" evidence="22">
    <location>
        <begin position="331"/>
        <end position="368"/>
    </location>
</feature>
<feature type="domain" description="Nuclear receptor" evidence="26">
    <location>
        <begin position="694"/>
        <end position="804"/>
    </location>
</feature>
<dbReference type="InterPro" id="IPR019787">
    <property type="entry name" value="Znf_PHD-finger"/>
</dbReference>
<feature type="domain" description="PHD-type" evidence="23">
    <location>
        <begin position="1395"/>
        <end position="1456"/>
    </location>
</feature>
<dbReference type="FunFam" id="2.170.270.10:FF:000004">
    <property type="entry name" value="Histone-lysine N-methyltransferase"/>
    <property type="match status" value="1"/>
</dbReference>
<dbReference type="GO" id="GO:0045893">
    <property type="term" value="P:positive regulation of DNA-templated transcription"/>
    <property type="evidence" value="ECO:0007669"/>
    <property type="project" value="TreeGrafter"/>
</dbReference>
<evidence type="ECO:0000256" key="21">
    <source>
        <dbReference type="PROSITE-ProRule" id="PRU00146"/>
    </source>
</evidence>
<organism evidence="28 29">
    <name type="scientific">Drosophila lebanonensis</name>
    <name type="common">Fruit fly</name>
    <name type="synonym">Scaptodrosophila lebanonensis</name>
    <dbReference type="NCBI Taxonomy" id="7225"/>
    <lineage>
        <taxon>Eukaryota</taxon>
        <taxon>Metazoa</taxon>
        <taxon>Ecdysozoa</taxon>
        <taxon>Arthropoda</taxon>
        <taxon>Hexapoda</taxon>
        <taxon>Insecta</taxon>
        <taxon>Pterygota</taxon>
        <taxon>Neoptera</taxon>
        <taxon>Endopterygota</taxon>
        <taxon>Diptera</taxon>
        <taxon>Brachycera</taxon>
        <taxon>Muscomorpha</taxon>
        <taxon>Ephydroidea</taxon>
        <taxon>Drosophilidae</taxon>
        <taxon>Scaptodrosophila</taxon>
    </lineage>
</organism>
<dbReference type="Gene3D" id="3.30.40.10">
    <property type="entry name" value="Zinc/RING finger domain, C3HC4 (zinc finger)"/>
    <property type="match status" value="2"/>
</dbReference>
<dbReference type="PROSITE" id="PS51542">
    <property type="entry name" value="FYRN"/>
    <property type="match status" value="1"/>
</dbReference>
<keyword evidence="12" id="KW-0103">Bromodomain</keyword>
<feature type="compositionally biased region" description="Acidic residues" evidence="22">
    <location>
        <begin position="497"/>
        <end position="526"/>
    </location>
</feature>
<dbReference type="GeneID" id="115621574"/>
<feature type="region of interest" description="Disordered" evidence="22">
    <location>
        <begin position="255"/>
        <end position="293"/>
    </location>
</feature>
<dbReference type="CDD" id="cd19170">
    <property type="entry name" value="SET_KMT2A_2B"/>
    <property type="match status" value="1"/>
</dbReference>
<dbReference type="GO" id="GO:0032259">
    <property type="term" value="P:methylation"/>
    <property type="evidence" value="ECO:0007669"/>
    <property type="project" value="UniProtKB-KW"/>
</dbReference>
<evidence type="ECO:0000259" key="23">
    <source>
        <dbReference type="PROSITE" id="PS50016"/>
    </source>
</evidence>
<dbReference type="Gene3D" id="3.30.160.360">
    <property type="match status" value="2"/>
</dbReference>
<feature type="compositionally biased region" description="Polar residues" evidence="22">
    <location>
        <begin position="955"/>
        <end position="971"/>
    </location>
</feature>
<feature type="region of interest" description="Disordered" evidence="22">
    <location>
        <begin position="3345"/>
        <end position="3367"/>
    </location>
</feature>
<dbReference type="RefSeq" id="XP_030371122.1">
    <property type="nucleotide sequence ID" value="XM_030515262.1"/>
</dbReference>
<dbReference type="Pfam" id="PF13771">
    <property type="entry name" value="zf-HC5HC2H"/>
    <property type="match status" value="1"/>
</dbReference>
<dbReference type="SUPFAM" id="SSF57903">
    <property type="entry name" value="FYVE/PHD zinc finger"/>
    <property type="match status" value="2"/>
</dbReference>
<feature type="binding site" evidence="19">
    <location>
        <position position="3783"/>
    </location>
    <ligand>
        <name>S-adenosyl-L-methionine</name>
        <dbReference type="ChEBI" id="CHEBI:59789"/>
    </ligand>
</feature>
<feature type="region of interest" description="Disordered" evidence="22">
    <location>
        <begin position="317"/>
        <end position="370"/>
    </location>
</feature>
<dbReference type="InterPro" id="IPR003888">
    <property type="entry name" value="FYrich_N"/>
</dbReference>
<dbReference type="InterPro" id="IPR034732">
    <property type="entry name" value="EPHD"/>
</dbReference>
<feature type="region of interest" description="Disordered" evidence="22">
    <location>
        <begin position="3151"/>
        <end position="3173"/>
    </location>
</feature>
<name>A0A6J2T858_DROLE</name>
<evidence type="ECO:0000259" key="26">
    <source>
        <dbReference type="PROSITE" id="PS51030"/>
    </source>
</evidence>
<feature type="binding site" evidence="19">
    <location>
        <position position="3739"/>
    </location>
    <ligand>
        <name>S-adenosyl-L-methionine</name>
        <dbReference type="ChEBI" id="CHEBI:59789"/>
    </ligand>
</feature>
<feature type="domain" description="Post-SET" evidence="25">
    <location>
        <begin position="3851"/>
        <end position="3867"/>
    </location>
</feature>
<keyword evidence="7" id="KW-0677">Repeat</keyword>
<dbReference type="GO" id="GO:0098687">
    <property type="term" value="C:chromosomal region"/>
    <property type="evidence" value="ECO:0007669"/>
    <property type="project" value="UniProtKB-ARBA"/>
</dbReference>
<evidence type="ECO:0000256" key="13">
    <source>
        <dbReference type="ARBA" id="ARBA00023125"/>
    </source>
</evidence>
<keyword evidence="3 18" id="KW-0489">Methyltransferase</keyword>
<evidence type="ECO:0000256" key="2">
    <source>
        <dbReference type="ARBA" id="ARBA00012183"/>
    </source>
</evidence>
<keyword evidence="28" id="KW-1185">Reference proteome</keyword>
<dbReference type="InterPro" id="IPR001214">
    <property type="entry name" value="SET_dom"/>
</dbReference>
<keyword evidence="14" id="KW-0010">Activator</keyword>
<evidence type="ECO:0000256" key="14">
    <source>
        <dbReference type="ARBA" id="ARBA00023159"/>
    </source>
</evidence>
<evidence type="ECO:0000256" key="15">
    <source>
        <dbReference type="ARBA" id="ARBA00023163"/>
    </source>
</evidence>
<feature type="compositionally biased region" description="Low complexity" evidence="22">
    <location>
        <begin position="29"/>
        <end position="55"/>
    </location>
</feature>
<keyword evidence="5 18" id="KW-0949">S-adenosyl-L-methionine</keyword>
<keyword evidence="15 18" id="KW-0804">Transcription</keyword>
<dbReference type="InterPro" id="IPR001628">
    <property type="entry name" value="Znf_hrmn_rcpt"/>
</dbReference>
<dbReference type="InterPro" id="IPR003889">
    <property type="entry name" value="FYrich_C"/>
</dbReference>
<evidence type="ECO:0000256" key="20">
    <source>
        <dbReference type="PIRSR" id="PIRSR010354-51"/>
    </source>
</evidence>
<dbReference type="SMART" id="SM00317">
    <property type="entry name" value="SET"/>
    <property type="match status" value="1"/>
</dbReference>
<evidence type="ECO:0000256" key="7">
    <source>
        <dbReference type="ARBA" id="ARBA00022737"/>
    </source>
</evidence>
<dbReference type="OrthoDB" id="308383at2759"/>
<feature type="compositionally biased region" description="Low complexity" evidence="22">
    <location>
        <begin position="3151"/>
        <end position="3168"/>
    </location>
</feature>
<keyword evidence="6 20" id="KW-0479">Metal-binding</keyword>
<feature type="compositionally biased region" description="Polar residues" evidence="22">
    <location>
        <begin position="117"/>
        <end position="127"/>
    </location>
</feature>
<feature type="domain" description="PHD-type" evidence="23">
    <location>
        <begin position="1318"/>
        <end position="1367"/>
    </location>
</feature>
<dbReference type="CDD" id="cd15664">
    <property type="entry name" value="ePHD_KMT2A_like"/>
    <property type="match status" value="1"/>
</dbReference>
<dbReference type="CDD" id="cd15508">
    <property type="entry name" value="PHD3_KMT2A_like"/>
    <property type="match status" value="1"/>
</dbReference>